<proteinExistence type="predicted"/>
<accession>A0ACC0Z659</accession>
<dbReference type="EMBL" id="CM047738">
    <property type="protein sequence ID" value="KAJ0046771.1"/>
    <property type="molecule type" value="Genomic_DNA"/>
</dbReference>
<dbReference type="Proteomes" id="UP001163603">
    <property type="component" value="Chromosome 3"/>
</dbReference>
<gene>
    <name evidence="1" type="ORF">Pint_03626</name>
</gene>
<sequence>MFNSLHHTLGTLLERMRLKSYEMKQIAGQERLCSILEKWLEILNIFMKVVPEENARNESNVDVKSQTTGKKSSLMKIIPARFTGLNPIAVLDGDLSSKIMDITNRLEELDRKRNALGLRVISVPASLPFFSFQPILVEARGAMAWEKECHGMKGRLSPKSLQRVPCHSQERGMRRLEEESLHPGIPESSVPQHCKSHATASRMNAAAFRKPCHVEGSKGLLSL</sequence>
<organism evidence="1 2">
    <name type="scientific">Pistacia integerrima</name>
    <dbReference type="NCBI Taxonomy" id="434235"/>
    <lineage>
        <taxon>Eukaryota</taxon>
        <taxon>Viridiplantae</taxon>
        <taxon>Streptophyta</taxon>
        <taxon>Embryophyta</taxon>
        <taxon>Tracheophyta</taxon>
        <taxon>Spermatophyta</taxon>
        <taxon>Magnoliopsida</taxon>
        <taxon>eudicotyledons</taxon>
        <taxon>Gunneridae</taxon>
        <taxon>Pentapetalae</taxon>
        <taxon>rosids</taxon>
        <taxon>malvids</taxon>
        <taxon>Sapindales</taxon>
        <taxon>Anacardiaceae</taxon>
        <taxon>Pistacia</taxon>
    </lineage>
</organism>
<evidence type="ECO:0000313" key="2">
    <source>
        <dbReference type="Proteomes" id="UP001163603"/>
    </source>
</evidence>
<protein>
    <submittedName>
        <fullName evidence="1">Uncharacterized protein</fullName>
    </submittedName>
</protein>
<reference evidence="2" key="1">
    <citation type="journal article" date="2023" name="G3 (Bethesda)">
        <title>Genome assembly and association tests identify interacting loci associated with vigor, precocity, and sex in interspecific pistachio rootstocks.</title>
        <authorList>
            <person name="Palmer W."/>
            <person name="Jacygrad E."/>
            <person name="Sagayaradj S."/>
            <person name="Cavanaugh K."/>
            <person name="Han R."/>
            <person name="Bertier L."/>
            <person name="Beede B."/>
            <person name="Kafkas S."/>
            <person name="Golino D."/>
            <person name="Preece J."/>
            <person name="Michelmore R."/>
        </authorList>
    </citation>
    <scope>NUCLEOTIDE SEQUENCE [LARGE SCALE GENOMIC DNA]</scope>
</reference>
<comment type="caution">
    <text evidence="1">The sequence shown here is derived from an EMBL/GenBank/DDBJ whole genome shotgun (WGS) entry which is preliminary data.</text>
</comment>
<keyword evidence="2" id="KW-1185">Reference proteome</keyword>
<name>A0ACC0Z659_9ROSI</name>
<evidence type="ECO:0000313" key="1">
    <source>
        <dbReference type="EMBL" id="KAJ0046771.1"/>
    </source>
</evidence>